<keyword evidence="7" id="KW-1185">Reference proteome</keyword>
<dbReference type="AlphaFoldDB" id="A0A6A5ZUA1"/>
<dbReference type="PROSITE" id="PS50088">
    <property type="entry name" value="ANK_REPEAT"/>
    <property type="match status" value="4"/>
</dbReference>
<dbReference type="Pfam" id="PF12796">
    <property type="entry name" value="Ank_2"/>
    <property type="match status" value="3"/>
</dbReference>
<dbReference type="InterPro" id="IPR036236">
    <property type="entry name" value="Znf_C2H2_sf"/>
</dbReference>
<sequence length="616" mass="68742">MASTNTALANGQEVFGCEKCSKTFPTRKRYHQHMEAHTKPYSCQMCSKNFGRRRTRDLHVQHKHRVVHIRFTCPITGCQFRATRKDNLKQHQYRKHPEQRTLAIKEGYVEEDRIGLDVEKVDNARQATVEDSSLEDIAITNRSALLDAAASGRVTFMETLLEIGIDISVKGDDGSTALHCAARAGQSAAIRFALEKGAQVQELSSKGRTPLHEAILGKHFETVQELMTSGATVDRPSILYAVNLGNANLMTALVKGIDDGSWICPQVMVAVAKSRSAELLRTLLSKTDPDRRRRLWTEALKDAVEHGYIDFIRQMLQGGEVPELSPLLPATAMQFSHIEIVKLLLGQEKLQLSERFDMNGRYHTLLTFAVELGNEDLVQILLADPRVDINRNPNGQSALITAVNKGLSRIVKLLLEHPQISVEQTGYRSQNILIGAVGKGALEIVKLLLDHPSIDVNVEAWRGKSALQLAAAKGSLEIVKLLLDHQNIAVNHRSWCISWLFSCQGAIKTALDFAQENGHQEVADLLLARGALTAAEVEALEQFTEAGVRQSNEEPSIRSKDWELEWTEERGEPEGLCEWNKVVEENMFIAEATPGSEMLLPNDIYSPHDVQYENWC</sequence>
<dbReference type="Gene3D" id="3.30.160.60">
    <property type="entry name" value="Classic Zinc Finger"/>
    <property type="match status" value="1"/>
</dbReference>
<dbReference type="InterPro" id="IPR002110">
    <property type="entry name" value="Ankyrin_rpt"/>
</dbReference>
<feature type="domain" description="C2H2-type" evidence="5">
    <location>
        <begin position="15"/>
        <end position="42"/>
    </location>
</feature>
<reference evidence="6" key="1">
    <citation type="journal article" date="2020" name="Stud. Mycol.">
        <title>101 Dothideomycetes genomes: a test case for predicting lifestyles and emergence of pathogens.</title>
        <authorList>
            <person name="Haridas S."/>
            <person name="Albert R."/>
            <person name="Binder M."/>
            <person name="Bloem J."/>
            <person name="Labutti K."/>
            <person name="Salamov A."/>
            <person name="Andreopoulos B."/>
            <person name="Baker S."/>
            <person name="Barry K."/>
            <person name="Bills G."/>
            <person name="Bluhm B."/>
            <person name="Cannon C."/>
            <person name="Castanera R."/>
            <person name="Culley D."/>
            <person name="Daum C."/>
            <person name="Ezra D."/>
            <person name="Gonzalez J."/>
            <person name="Henrissat B."/>
            <person name="Kuo A."/>
            <person name="Liang C."/>
            <person name="Lipzen A."/>
            <person name="Lutzoni F."/>
            <person name="Magnuson J."/>
            <person name="Mondo S."/>
            <person name="Nolan M."/>
            <person name="Ohm R."/>
            <person name="Pangilinan J."/>
            <person name="Park H.-J."/>
            <person name="Ramirez L."/>
            <person name="Alfaro M."/>
            <person name="Sun H."/>
            <person name="Tritt A."/>
            <person name="Yoshinaga Y."/>
            <person name="Zwiers L.-H."/>
            <person name="Turgeon B."/>
            <person name="Goodwin S."/>
            <person name="Spatafora J."/>
            <person name="Crous P."/>
            <person name="Grigoriev I."/>
        </authorList>
    </citation>
    <scope>NUCLEOTIDE SEQUENCE</scope>
    <source>
        <strain evidence="6">CBS 627.86</strain>
    </source>
</reference>
<dbReference type="InterPro" id="IPR013087">
    <property type="entry name" value="Znf_C2H2_type"/>
</dbReference>
<protein>
    <submittedName>
        <fullName evidence="6">Ankyrin repeat-containing domain protein</fullName>
    </submittedName>
</protein>
<feature type="repeat" description="ANK" evidence="3">
    <location>
        <begin position="140"/>
        <end position="172"/>
    </location>
</feature>
<evidence type="ECO:0000256" key="3">
    <source>
        <dbReference type="PROSITE-ProRule" id="PRU00023"/>
    </source>
</evidence>
<dbReference type="SUPFAM" id="SSF48403">
    <property type="entry name" value="Ankyrin repeat"/>
    <property type="match status" value="2"/>
</dbReference>
<dbReference type="Gene3D" id="1.25.40.20">
    <property type="entry name" value="Ankyrin repeat-containing domain"/>
    <property type="match status" value="2"/>
</dbReference>
<proteinExistence type="predicted"/>
<dbReference type="PROSITE" id="PS00028">
    <property type="entry name" value="ZINC_FINGER_C2H2_1"/>
    <property type="match status" value="2"/>
</dbReference>
<evidence type="ECO:0000313" key="7">
    <source>
        <dbReference type="Proteomes" id="UP000799770"/>
    </source>
</evidence>
<feature type="repeat" description="ANK" evidence="3">
    <location>
        <begin position="173"/>
        <end position="205"/>
    </location>
</feature>
<dbReference type="SMART" id="SM00248">
    <property type="entry name" value="ANK"/>
    <property type="match status" value="9"/>
</dbReference>
<dbReference type="PROSITE" id="PS50157">
    <property type="entry name" value="ZINC_FINGER_C2H2_2"/>
    <property type="match status" value="2"/>
</dbReference>
<feature type="repeat" description="ANK" evidence="3">
    <location>
        <begin position="206"/>
        <end position="238"/>
    </location>
</feature>
<feature type="domain" description="C2H2-type" evidence="5">
    <location>
        <begin position="41"/>
        <end position="64"/>
    </location>
</feature>
<keyword evidence="4" id="KW-0479">Metal-binding</keyword>
<keyword evidence="4" id="KW-0863">Zinc-finger</keyword>
<feature type="repeat" description="ANK" evidence="3">
    <location>
        <begin position="462"/>
        <end position="485"/>
    </location>
</feature>
<dbReference type="OrthoDB" id="21416at2759"/>
<dbReference type="PANTHER" id="PTHR24198:SF165">
    <property type="entry name" value="ANKYRIN REPEAT-CONTAINING PROTEIN-RELATED"/>
    <property type="match status" value="1"/>
</dbReference>
<dbReference type="Proteomes" id="UP000799770">
    <property type="component" value="Unassembled WGS sequence"/>
</dbReference>
<evidence type="ECO:0000256" key="2">
    <source>
        <dbReference type="ARBA" id="ARBA00023043"/>
    </source>
</evidence>
<dbReference type="InterPro" id="IPR036770">
    <property type="entry name" value="Ankyrin_rpt-contain_sf"/>
</dbReference>
<keyword evidence="2 3" id="KW-0040">ANK repeat</keyword>
<dbReference type="SUPFAM" id="SSF57667">
    <property type="entry name" value="beta-beta-alpha zinc fingers"/>
    <property type="match status" value="1"/>
</dbReference>
<dbReference type="PANTHER" id="PTHR24198">
    <property type="entry name" value="ANKYRIN REPEAT AND PROTEIN KINASE DOMAIN-CONTAINING PROTEIN"/>
    <property type="match status" value="1"/>
</dbReference>
<name>A0A6A5ZUA1_9PLEO</name>
<dbReference type="GO" id="GO:0008270">
    <property type="term" value="F:zinc ion binding"/>
    <property type="evidence" value="ECO:0007669"/>
    <property type="project" value="UniProtKB-KW"/>
</dbReference>
<accession>A0A6A5ZUA1</accession>
<keyword evidence="1" id="KW-0677">Repeat</keyword>
<keyword evidence="4" id="KW-0862">Zinc</keyword>
<evidence type="ECO:0000256" key="1">
    <source>
        <dbReference type="ARBA" id="ARBA00022737"/>
    </source>
</evidence>
<evidence type="ECO:0000259" key="5">
    <source>
        <dbReference type="PROSITE" id="PS50157"/>
    </source>
</evidence>
<dbReference type="PROSITE" id="PS50297">
    <property type="entry name" value="ANK_REP_REGION"/>
    <property type="match status" value="3"/>
</dbReference>
<dbReference type="SMART" id="SM00355">
    <property type="entry name" value="ZnF_C2H2"/>
    <property type="match status" value="3"/>
</dbReference>
<evidence type="ECO:0000313" key="6">
    <source>
        <dbReference type="EMBL" id="KAF2122387.1"/>
    </source>
</evidence>
<gene>
    <name evidence="6" type="ORF">BDV96DRAFT_663436</name>
</gene>
<dbReference type="EMBL" id="ML977311">
    <property type="protein sequence ID" value="KAF2122387.1"/>
    <property type="molecule type" value="Genomic_DNA"/>
</dbReference>
<evidence type="ECO:0000256" key="4">
    <source>
        <dbReference type="PROSITE-ProRule" id="PRU00042"/>
    </source>
</evidence>
<organism evidence="6 7">
    <name type="scientific">Lophiotrema nucula</name>
    <dbReference type="NCBI Taxonomy" id="690887"/>
    <lineage>
        <taxon>Eukaryota</taxon>
        <taxon>Fungi</taxon>
        <taxon>Dikarya</taxon>
        <taxon>Ascomycota</taxon>
        <taxon>Pezizomycotina</taxon>
        <taxon>Dothideomycetes</taxon>
        <taxon>Pleosporomycetidae</taxon>
        <taxon>Pleosporales</taxon>
        <taxon>Lophiotremataceae</taxon>
        <taxon>Lophiotrema</taxon>
    </lineage>
</organism>